<sequence length="772" mass="84126">MKMQRLSLRRLWCVAAVCALLPTLSQANTITPTSAGSAVTHASSSGLDVLKPVKANANGLSINHFSQFKLNNNDLQILNVAADEDSTAATTIVLIANEFLLQQHIELVGAPANLVLLSTANAGDISCFNCSFTGFHRLSLSAARSDSNFSHDVGVLASTPGGQVTVDNLDAAGILSVELQANNVVLQGPINTHLAATKNSQGQYQAAPVGSHSIGAGGVNLMLGRLSWDYDQQQITRSQSSGSATLNGSIRSTDVLINSASPLTLNTSIDSRSDAIASQYFNGASYLPVERVRVHDFGSGTTTINGTIRSNRSVAINSGGALQLNKAGNLIHAYHVELIAKNKLFNSSTISGNELHLAGGQLVNRGSLNAEQRLEAWADYTLANEFGGEISGASMLLQSARGIVRNGSRTPYIPTVENNTLLTINSNEAYQYQKGGTYYRSGMNVDGKGQKTSDLSGKITANILEIKARAFENINPVWKKNRSAETESQFKHKNICMGANHPLIVVEGDWENRKAWSPTFDNVFFHEKDQKQVSISAETTLSIVTSDYILNSSAEITLNHSVGSINFQSKQFLNERYRSAAGLIARSWEFKMIFCDSGNPNLALTTDKFEFASRRYIDSPSATLISLANLKARLTQRFYNNAAYIEIYGDAYFDSPRVSDIGNSHAKEDYFTADYHNAVDKHSVVEKQTDSLFLIHGNTYGRKVATTESPYTTKLSVENINVLDQFKAQAGATVTENTTKEETVTMYRKIVELAKQMAAWINSLFDEMDWWN</sequence>
<evidence type="ECO:0000256" key="1">
    <source>
        <dbReference type="SAM" id="SignalP"/>
    </source>
</evidence>
<evidence type="ECO:0000313" key="2">
    <source>
        <dbReference type="EMBL" id="ROR98998.1"/>
    </source>
</evidence>
<feature type="signal peptide" evidence="1">
    <location>
        <begin position="1"/>
        <end position="27"/>
    </location>
</feature>
<evidence type="ECO:0000313" key="3">
    <source>
        <dbReference type="Proteomes" id="UP000275394"/>
    </source>
</evidence>
<dbReference type="OrthoDB" id="6277992at2"/>
<dbReference type="RefSeq" id="WP_148059435.1">
    <property type="nucleotide sequence ID" value="NZ_RKHR01000006.1"/>
</dbReference>
<name>A0A3N2DH96_9GAMM</name>
<dbReference type="EMBL" id="RKHR01000006">
    <property type="protein sequence ID" value="ROR98998.1"/>
    <property type="molecule type" value="Genomic_DNA"/>
</dbReference>
<accession>A0A3N2DH96</accession>
<organism evidence="2 3">
    <name type="scientific">Sinobacterium caligoides</name>
    <dbReference type="NCBI Taxonomy" id="933926"/>
    <lineage>
        <taxon>Bacteria</taxon>
        <taxon>Pseudomonadati</taxon>
        <taxon>Pseudomonadota</taxon>
        <taxon>Gammaproteobacteria</taxon>
        <taxon>Cellvibrionales</taxon>
        <taxon>Spongiibacteraceae</taxon>
        <taxon>Sinobacterium</taxon>
    </lineage>
</organism>
<keyword evidence="3" id="KW-1185">Reference proteome</keyword>
<protein>
    <submittedName>
        <fullName evidence="2">Uncharacterized protein</fullName>
    </submittedName>
</protein>
<keyword evidence="1" id="KW-0732">Signal</keyword>
<reference evidence="2 3" key="1">
    <citation type="submission" date="2018-11" db="EMBL/GenBank/DDBJ databases">
        <title>Genomic Encyclopedia of Type Strains, Phase IV (KMG-IV): sequencing the most valuable type-strain genomes for metagenomic binning, comparative biology and taxonomic classification.</title>
        <authorList>
            <person name="Goeker M."/>
        </authorList>
    </citation>
    <scope>NUCLEOTIDE SEQUENCE [LARGE SCALE GENOMIC DNA]</scope>
    <source>
        <strain evidence="2 3">DSM 100316</strain>
    </source>
</reference>
<gene>
    <name evidence="2" type="ORF">EDC56_3238</name>
</gene>
<feature type="chain" id="PRO_5018112302" evidence="1">
    <location>
        <begin position="28"/>
        <end position="772"/>
    </location>
</feature>
<dbReference type="Proteomes" id="UP000275394">
    <property type="component" value="Unassembled WGS sequence"/>
</dbReference>
<dbReference type="Gene3D" id="2.160.20.10">
    <property type="entry name" value="Single-stranded right-handed beta-helix, Pectin lyase-like"/>
    <property type="match status" value="1"/>
</dbReference>
<proteinExistence type="predicted"/>
<dbReference type="AlphaFoldDB" id="A0A3N2DH96"/>
<dbReference type="InterPro" id="IPR012334">
    <property type="entry name" value="Pectin_lyas_fold"/>
</dbReference>
<comment type="caution">
    <text evidence="2">The sequence shown here is derived from an EMBL/GenBank/DDBJ whole genome shotgun (WGS) entry which is preliminary data.</text>
</comment>